<sequence>MGLGLFFIHFSSDQHK</sequence>
<protein>
    <submittedName>
        <fullName evidence="1">Uncharacterized protein</fullName>
    </submittedName>
</protein>
<reference evidence="1" key="1">
    <citation type="submission" date="2014-09" db="EMBL/GenBank/DDBJ databases">
        <authorList>
            <person name="Magalhaes I.L.F."/>
            <person name="Oliveira U."/>
            <person name="Santos F.R."/>
            <person name="Vidigal T.H.D.A."/>
            <person name="Brescovit A.D."/>
            <person name="Santos A.J."/>
        </authorList>
    </citation>
    <scope>NUCLEOTIDE SEQUENCE</scope>
    <source>
        <tissue evidence="1">Shoot tissue taken approximately 20 cm above the soil surface</tissue>
    </source>
</reference>
<proteinExistence type="predicted"/>
<evidence type="ECO:0000313" key="1">
    <source>
        <dbReference type="EMBL" id="JAD73102.1"/>
    </source>
</evidence>
<dbReference type="EMBL" id="GBRH01224793">
    <property type="protein sequence ID" value="JAD73102.1"/>
    <property type="molecule type" value="Transcribed_RNA"/>
</dbReference>
<dbReference type="AlphaFoldDB" id="A0A0A9CNQ8"/>
<organism evidence="1">
    <name type="scientific">Arundo donax</name>
    <name type="common">Giant reed</name>
    <name type="synonym">Donax arundinaceus</name>
    <dbReference type="NCBI Taxonomy" id="35708"/>
    <lineage>
        <taxon>Eukaryota</taxon>
        <taxon>Viridiplantae</taxon>
        <taxon>Streptophyta</taxon>
        <taxon>Embryophyta</taxon>
        <taxon>Tracheophyta</taxon>
        <taxon>Spermatophyta</taxon>
        <taxon>Magnoliopsida</taxon>
        <taxon>Liliopsida</taxon>
        <taxon>Poales</taxon>
        <taxon>Poaceae</taxon>
        <taxon>PACMAD clade</taxon>
        <taxon>Arundinoideae</taxon>
        <taxon>Arundineae</taxon>
        <taxon>Arundo</taxon>
    </lineage>
</organism>
<reference evidence="1" key="2">
    <citation type="journal article" date="2015" name="Data Brief">
        <title>Shoot transcriptome of the giant reed, Arundo donax.</title>
        <authorList>
            <person name="Barrero R.A."/>
            <person name="Guerrero F.D."/>
            <person name="Moolhuijzen P."/>
            <person name="Goolsby J.A."/>
            <person name="Tidwell J."/>
            <person name="Bellgard S.E."/>
            <person name="Bellgard M.I."/>
        </authorList>
    </citation>
    <scope>NUCLEOTIDE SEQUENCE</scope>
    <source>
        <tissue evidence="1">Shoot tissue taken approximately 20 cm above the soil surface</tissue>
    </source>
</reference>
<name>A0A0A9CNQ8_ARUDO</name>
<accession>A0A0A9CNQ8</accession>